<evidence type="ECO:0000256" key="2">
    <source>
        <dbReference type="SAM" id="MobiDB-lite"/>
    </source>
</evidence>
<name>A0A9W7LGY6_9STRA</name>
<feature type="coiled-coil region" evidence="1">
    <location>
        <begin position="362"/>
        <end position="389"/>
    </location>
</feature>
<feature type="region of interest" description="Disordered" evidence="2">
    <location>
        <begin position="1"/>
        <end position="67"/>
    </location>
</feature>
<proteinExistence type="predicted"/>
<accession>A0A9W7LGY6</accession>
<evidence type="ECO:0000313" key="3">
    <source>
        <dbReference type="EMBL" id="GMI49092.1"/>
    </source>
</evidence>
<dbReference type="OrthoDB" id="189354at2759"/>
<feature type="compositionally biased region" description="Basic and acidic residues" evidence="2">
    <location>
        <begin position="1"/>
        <end position="16"/>
    </location>
</feature>
<dbReference type="EMBL" id="BRYA01000461">
    <property type="protein sequence ID" value="GMI49092.1"/>
    <property type="molecule type" value="Genomic_DNA"/>
</dbReference>
<feature type="non-terminal residue" evidence="3">
    <location>
        <position position="477"/>
    </location>
</feature>
<sequence length="477" mass="54669">MESKYSGLPDRDERDVSILNTPQQASLHVSNLGTSSSQKSASARPKRGGRVGSKTMHGASGGLSAPAHDDNNILIDRFIEQLSSYSTMDTPNPLQNNDNVSFSQTYTNIKREFGHALPSSHITDQLQNMQNRFHGRVNSTSSRSNRGASVGGGDVGVKNETFGDLYHVLSIAFLLMEEERETFQKQLRDVEDFFVKRAKHAGLISLQSIARKMMYREKSLAFSSWVQFVRLKEGDAQARKHMLKLTDAQRRLEEQRQAAENGRLEMVAKRVVARMQKGGLTRTFHKWADMVAEVKHYRAVVKRFASKIKNQKAHAAILTWKELVGKRKWARGLLNRLLGGKDVTLLSAAFRQWYRVHSKLDGVEHEDRLRQMEEKIEEQTALLNEMAAMNKLLENSLGEMQKSKHEQAMRSAQKMIRLMKGKAMTSCFMAWQTFTKEAVGERVKMSRFLSKWRNQGISKCYMAWQQYVEEEKRYRFL</sequence>
<evidence type="ECO:0000313" key="4">
    <source>
        <dbReference type="Proteomes" id="UP001165065"/>
    </source>
</evidence>
<gene>
    <name evidence="3" type="ORF">TrCOL_g8070</name>
</gene>
<feature type="compositionally biased region" description="Polar residues" evidence="2">
    <location>
        <begin position="18"/>
        <end position="41"/>
    </location>
</feature>
<feature type="coiled-coil region" evidence="1">
    <location>
        <begin position="238"/>
        <end position="265"/>
    </location>
</feature>
<dbReference type="AlphaFoldDB" id="A0A9W7LGY6"/>
<keyword evidence="4" id="KW-1185">Reference proteome</keyword>
<keyword evidence="1" id="KW-0175">Coiled coil</keyword>
<protein>
    <submittedName>
        <fullName evidence="3">Uncharacterized protein</fullName>
    </submittedName>
</protein>
<comment type="caution">
    <text evidence="3">The sequence shown here is derived from an EMBL/GenBank/DDBJ whole genome shotgun (WGS) entry which is preliminary data.</text>
</comment>
<organism evidence="3 4">
    <name type="scientific">Triparma columacea</name>
    <dbReference type="NCBI Taxonomy" id="722753"/>
    <lineage>
        <taxon>Eukaryota</taxon>
        <taxon>Sar</taxon>
        <taxon>Stramenopiles</taxon>
        <taxon>Ochrophyta</taxon>
        <taxon>Bolidophyceae</taxon>
        <taxon>Parmales</taxon>
        <taxon>Triparmaceae</taxon>
        <taxon>Triparma</taxon>
    </lineage>
</organism>
<reference evidence="4" key="1">
    <citation type="journal article" date="2023" name="Commun. Biol.">
        <title>Genome analysis of Parmales, the sister group of diatoms, reveals the evolutionary specialization of diatoms from phago-mixotrophs to photoautotrophs.</title>
        <authorList>
            <person name="Ban H."/>
            <person name="Sato S."/>
            <person name="Yoshikawa S."/>
            <person name="Yamada K."/>
            <person name="Nakamura Y."/>
            <person name="Ichinomiya M."/>
            <person name="Sato N."/>
            <person name="Blanc-Mathieu R."/>
            <person name="Endo H."/>
            <person name="Kuwata A."/>
            <person name="Ogata H."/>
        </authorList>
    </citation>
    <scope>NUCLEOTIDE SEQUENCE [LARGE SCALE GENOMIC DNA]</scope>
</reference>
<dbReference type="Proteomes" id="UP001165065">
    <property type="component" value="Unassembled WGS sequence"/>
</dbReference>
<evidence type="ECO:0000256" key="1">
    <source>
        <dbReference type="SAM" id="Coils"/>
    </source>
</evidence>